<evidence type="ECO:0000313" key="1">
    <source>
        <dbReference type="Proteomes" id="UP000887566"/>
    </source>
</evidence>
<reference evidence="2" key="1">
    <citation type="submission" date="2022-11" db="UniProtKB">
        <authorList>
            <consortium name="WormBaseParasite"/>
        </authorList>
    </citation>
    <scope>IDENTIFICATION</scope>
</reference>
<dbReference type="InterPro" id="IPR027124">
    <property type="entry name" value="Swc5/CFDP1/2"/>
</dbReference>
<dbReference type="Proteomes" id="UP000887566">
    <property type="component" value="Unplaced"/>
</dbReference>
<accession>A0A914UVW4</accession>
<proteinExistence type="predicted"/>
<dbReference type="WBParaSite" id="PSAMB.scaffold12572size2703.g34952.t1">
    <property type="protein sequence ID" value="PSAMB.scaffold12572size2703.g34952.t1"/>
    <property type="gene ID" value="PSAMB.scaffold12572size2703.g34952"/>
</dbReference>
<dbReference type="InterPro" id="IPR036691">
    <property type="entry name" value="Endo/exonu/phosph_ase_sf"/>
</dbReference>
<keyword evidence="1" id="KW-1185">Reference proteome</keyword>
<evidence type="ECO:0000313" key="2">
    <source>
        <dbReference type="WBParaSite" id="PSAMB.scaffold12572size2703.g34952.t1"/>
    </source>
</evidence>
<dbReference type="SUPFAM" id="SSF56219">
    <property type="entry name" value="DNase I-like"/>
    <property type="match status" value="1"/>
</dbReference>
<protein>
    <submittedName>
        <fullName evidence="2">Endonuclease/exonuclease/phosphatase domain-containing protein</fullName>
    </submittedName>
</protein>
<dbReference type="AlphaFoldDB" id="A0A914UVW4"/>
<organism evidence="1 2">
    <name type="scientific">Plectus sambesii</name>
    <dbReference type="NCBI Taxonomy" id="2011161"/>
    <lineage>
        <taxon>Eukaryota</taxon>
        <taxon>Metazoa</taxon>
        <taxon>Ecdysozoa</taxon>
        <taxon>Nematoda</taxon>
        <taxon>Chromadorea</taxon>
        <taxon>Plectida</taxon>
        <taxon>Plectina</taxon>
        <taxon>Plectoidea</taxon>
        <taxon>Plectidae</taxon>
        <taxon>Plectus</taxon>
    </lineage>
</organism>
<dbReference type="Gene3D" id="3.60.10.10">
    <property type="entry name" value="Endonuclease/exonuclease/phosphatase"/>
    <property type="match status" value="1"/>
</dbReference>
<sequence length="268" mass="29935">MTGRGRELANVLKKRKVHIACVQEVWWKGEKSRDIGAGYKLIYYGTSSKNGVGVIINEQLRERVLEVRRISDRLMAVKMDLPEGPMVIISAYAPQVGCAAEEKEAFWESLDALLPSFQDVKHLVIGGDWRHVGAAQDGYEVVHGGCSFGTRNPEGGAVLDAAVAYDLAIANTFFWKRDEHLITFKSDVKNCKVIPGDAVASQHRLLVLDLQLKLSIKPRRQKLSPKVKWWEFNTQNRALFEQAMTPQLTSTLSINASTNDMWQPAATA</sequence>
<dbReference type="PANTHER" id="PTHR23227:SF67">
    <property type="entry name" value="CRANIOFACIAL DEVELOPMENT PROTEIN 2-LIKE"/>
    <property type="match status" value="1"/>
</dbReference>
<name>A0A914UVW4_9BILA</name>
<dbReference type="PANTHER" id="PTHR23227">
    <property type="entry name" value="BUCENTAUR RELATED"/>
    <property type="match status" value="1"/>
</dbReference>